<evidence type="ECO:0000313" key="2">
    <source>
        <dbReference type="EMBL" id="MBB6058588.1"/>
    </source>
</evidence>
<dbReference type="Proteomes" id="UP000532746">
    <property type="component" value="Unassembled WGS sequence"/>
</dbReference>
<dbReference type="RefSeq" id="WP_183403206.1">
    <property type="nucleotide sequence ID" value="NZ_JACHGG010000002.1"/>
</dbReference>
<keyword evidence="1" id="KW-0732">Signal</keyword>
<sequence length="109" mass="11609">MRKLFCVVGCLIVLSRAPALAAEPAVVVVQVVENSMEADIFIARGESTPEHIEIPVGITDKKAAAAAVGYQRVLARLYAEGYVLQGSSGPRTDGAFRTTTYIFVKAPKA</sequence>
<gene>
    <name evidence="2" type="ORF">HNQ93_001434</name>
</gene>
<keyword evidence="3" id="KW-1185">Reference proteome</keyword>
<dbReference type="EMBL" id="JACHGG010000002">
    <property type="protein sequence ID" value="MBB6058588.1"/>
    <property type="molecule type" value="Genomic_DNA"/>
</dbReference>
<evidence type="ECO:0000313" key="3">
    <source>
        <dbReference type="Proteomes" id="UP000532746"/>
    </source>
</evidence>
<organism evidence="2 3">
    <name type="scientific">Hymenobacter luteus</name>
    <dbReference type="NCBI Taxonomy" id="1411122"/>
    <lineage>
        <taxon>Bacteria</taxon>
        <taxon>Pseudomonadati</taxon>
        <taxon>Bacteroidota</taxon>
        <taxon>Cytophagia</taxon>
        <taxon>Cytophagales</taxon>
        <taxon>Hymenobacteraceae</taxon>
        <taxon>Hymenobacter</taxon>
    </lineage>
</organism>
<evidence type="ECO:0000256" key="1">
    <source>
        <dbReference type="SAM" id="SignalP"/>
    </source>
</evidence>
<name>A0A7W9T012_9BACT</name>
<comment type="caution">
    <text evidence="2">The sequence shown here is derived from an EMBL/GenBank/DDBJ whole genome shotgun (WGS) entry which is preliminary data.</text>
</comment>
<feature type="signal peptide" evidence="1">
    <location>
        <begin position="1"/>
        <end position="21"/>
    </location>
</feature>
<feature type="chain" id="PRO_5031235279" evidence="1">
    <location>
        <begin position="22"/>
        <end position="109"/>
    </location>
</feature>
<dbReference type="AlphaFoldDB" id="A0A7W9T012"/>
<proteinExistence type="predicted"/>
<reference evidence="2 3" key="1">
    <citation type="submission" date="2020-08" db="EMBL/GenBank/DDBJ databases">
        <title>Genomic Encyclopedia of Type Strains, Phase IV (KMG-IV): sequencing the most valuable type-strain genomes for metagenomic binning, comparative biology and taxonomic classification.</title>
        <authorList>
            <person name="Goeker M."/>
        </authorList>
    </citation>
    <scope>NUCLEOTIDE SEQUENCE [LARGE SCALE GENOMIC DNA]</scope>
    <source>
        <strain evidence="2 3">DSM 26718</strain>
    </source>
</reference>
<accession>A0A7W9T012</accession>
<protein>
    <submittedName>
        <fullName evidence="2">Uncharacterized protein</fullName>
    </submittedName>
</protein>